<dbReference type="AlphaFoldDB" id="A0A8J9V0I8"/>
<evidence type="ECO:0000313" key="2">
    <source>
        <dbReference type="Proteomes" id="UP000838878"/>
    </source>
</evidence>
<protein>
    <submittedName>
        <fullName evidence="1">Uncharacterized protein</fullName>
    </submittedName>
</protein>
<gene>
    <name evidence="1" type="ORF">BINO364_LOCUS14550</name>
</gene>
<dbReference type="EMBL" id="OV170228">
    <property type="protein sequence ID" value="CAH0729468.1"/>
    <property type="molecule type" value="Genomic_DNA"/>
</dbReference>
<keyword evidence="2" id="KW-1185">Reference proteome</keyword>
<dbReference type="Proteomes" id="UP000838878">
    <property type="component" value="Chromosome 8"/>
</dbReference>
<reference evidence="1" key="1">
    <citation type="submission" date="2021-12" db="EMBL/GenBank/DDBJ databases">
        <authorList>
            <person name="Martin H S."/>
        </authorList>
    </citation>
    <scope>NUCLEOTIDE SEQUENCE</scope>
</reference>
<proteinExistence type="predicted"/>
<organism evidence="1 2">
    <name type="scientific">Brenthis ino</name>
    <name type="common">lesser marbled fritillary</name>
    <dbReference type="NCBI Taxonomy" id="405034"/>
    <lineage>
        <taxon>Eukaryota</taxon>
        <taxon>Metazoa</taxon>
        <taxon>Ecdysozoa</taxon>
        <taxon>Arthropoda</taxon>
        <taxon>Hexapoda</taxon>
        <taxon>Insecta</taxon>
        <taxon>Pterygota</taxon>
        <taxon>Neoptera</taxon>
        <taxon>Endopterygota</taxon>
        <taxon>Lepidoptera</taxon>
        <taxon>Glossata</taxon>
        <taxon>Ditrysia</taxon>
        <taxon>Papilionoidea</taxon>
        <taxon>Nymphalidae</taxon>
        <taxon>Heliconiinae</taxon>
        <taxon>Argynnini</taxon>
        <taxon>Brenthis</taxon>
    </lineage>
</organism>
<sequence length="103" mass="11694">MATIRPILALASDKHPRFQNYWKKNPKQTYLGLNLIKPFPGLCILSRVRIILMWNLEVAIVQGSQQYWICSKRCSDNTSLLAGNEVVFALKTASDLLVNSFIV</sequence>
<evidence type="ECO:0000313" key="1">
    <source>
        <dbReference type="EMBL" id="CAH0729468.1"/>
    </source>
</evidence>
<name>A0A8J9V0I8_9NEOP</name>
<feature type="non-terminal residue" evidence="1">
    <location>
        <position position="103"/>
    </location>
</feature>
<accession>A0A8J9V0I8</accession>